<evidence type="ECO:0000313" key="6">
    <source>
        <dbReference type="Proteomes" id="UP000025227"/>
    </source>
</evidence>
<keyword evidence="3" id="KW-0378">Hydrolase</keyword>
<evidence type="ECO:0000256" key="2">
    <source>
        <dbReference type="ARBA" id="ARBA00022723"/>
    </source>
</evidence>
<dbReference type="Gene3D" id="3.60.15.10">
    <property type="entry name" value="Ribonuclease Z/Hydroxyacylglutathione hydrolase-like"/>
    <property type="match status" value="1"/>
</dbReference>
<dbReference type="FunFam" id="3.60.15.10:FF:000041">
    <property type="entry name" value="Metallo-beta-lactamase domain protein"/>
    <property type="match status" value="1"/>
</dbReference>
<organism evidence="6 7">
    <name type="scientific">Haemonchus contortus</name>
    <name type="common">Barber pole worm</name>
    <dbReference type="NCBI Taxonomy" id="6289"/>
    <lineage>
        <taxon>Eukaryota</taxon>
        <taxon>Metazoa</taxon>
        <taxon>Ecdysozoa</taxon>
        <taxon>Nematoda</taxon>
        <taxon>Chromadorea</taxon>
        <taxon>Rhabditida</taxon>
        <taxon>Rhabditina</taxon>
        <taxon>Rhabditomorpha</taxon>
        <taxon>Strongyloidea</taxon>
        <taxon>Trichostrongylidae</taxon>
        <taxon>Haemonchus</taxon>
    </lineage>
</organism>
<dbReference type="GO" id="GO:0016787">
    <property type="term" value="F:hydrolase activity"/>
    <property type="evidence" value="ECO:0007669"/>
    <property type="project" value="UniProtKB-KW"/>
</dbReference>
<dbReference type="AlphaFoldDB" id="A0A7I4Z6W4"/>
<dbReference type="InterPro" id="IPR036388">
    <property type="entry name" value="WH-like_DNA-bd_sf"/>
</dbReference>
<evidence type="ECO:0000313" key="7">
    <source>
        <dbReference type="WBParaSite" id="HCON_00187160-00001"/>
    </source>
</evidence>
<dbReference type="Pfam" id="PF17778">
    <property type="entry name" value="WHD_BLACT"/>
    <property type="match status" value="1"/>
</dbReference>
<dbReference type="OrthoDB" id="17458at2759"/>
<dbReference type="PANTHER" id="PTHR23131:SF0">
    <property type="entry name" value="ENDORIBONUCLEASE LACTB2"/>
    <property type="match status" value="1"/>
</dbReference>
<dbReference type="InterPro" id="IPR041516">
    <property type="entry name" value="LACTB2_WH"/>
</dbReference>
<accession>A0A7I4Z6W4</accession>
<evidence type="ECO:0000256" key="4">
    <source>
        <dbReference type="ARBA" id="ARBA00022833"/>
    </source>
</evidence>
<reference evidence="7" key="1">
    <citation type="submission" date="2020-12" db="UniProtKB">
        <authorList>
            <consortium name="WormBaseParasite"/>
        </authorList>
    </citation>
    <scope>IDENTIFICATION</scope>
    <source>
        <strain evidence="7">MHco3</strain>
    </source>
</reference>
<feature type="domain" description="Metallo-beta-lactamase" evidence="5">
    <location>
        <begin position="116"/>
        <end position="279"/>
    </location>
</feature>
<protein>
    <submittedName>
        <fullName evidence="7">Lactamase_B domain-containing protein</fullName>
    </submittedName>
</protein>
<dbReference type="SUPFAM" id="SSF56281">
    <property type="entry name" value="Metallo-hydrolase/oxidoreductase"/>
    <property type="match status" value="1"/>
</dbReference>
<keyword evidence="4" id="KW-0862">Zinc</keyword>
<sequence>MIHPSTFTLLVLNWTGKWFCKASGAFLATIFPSKESTSIDDTAVVVNTKMQWWILVKRYFVFFTTCLIGYLKYQYSRRFTKRKPRDDLTPIEDITRIHPKVVQILGQNPGPFTLQGTNTYLVGSNQKMFLIDAGEPDNPRYIDKLREALGAGTIEGIICTHWHHDHLGGCQSVREHFRTSKGDPPPVYKGKHSSTARKDYCECIADGHVFRQNGVTLSVIDTKGHTSDHISVLYEEEGILFSGDCILGEGSTIFEDLGDYMNSLRKLLSLDCKIICPGHGPIITDPKAKIEEYIERREKRDVQILNYLSEVERANALEVTRALFKGLPRNVHVAAFRSIQIHLQKLEHEGKIRRTGFVDFILTSS</sequence>
<keyword evidence="2" id="KW-0479">Metal-binding</keyword>
<proteinExistence type="inferred from homology"/>
<dbReference type="InterPro" id="IPR050662">
    <property type="entry name" value="Sec-metab_biosynth-thioest"/>
</dbReference>
<evidence type="ECO:0000256" key="1">
    <source>
        <dbReference type="ARBA" id="ARBA00006759"/>
    </source>
</evidence>
<dbReference type="GO" id="GO:0046872">
    <property type="term" value="F:metal ion binding"/>
    <property type="evidence" value="ECO:0007669"/>
    <property type="project" value="UniProtKB-KW"/>
</dbReference>
<dbReference type="InterPro" id="IPR036866">
    <property type="entry name" value="RibonucZ/Hydroxyglut_hydro"/>
</dbReference>
<dbReference type="Gene3D" id="1.10.10.10">
    <property type="entry name" value="Winged helix-like DNA-binding domain superfamily/Winged helix DNA-binding domain"/>
    <property type="match status" value="1"/>
</dbReference>
<dbReference type="SMART" id="SM00849">
    <property type="entry name" value="Lactamase_B"/>
    <property type="match status" value="1"/>
</dbReference>
<dbReference type="CDD" id="cd07722">
    <property type="entry name" value="LACTB2-like_MBL-fold"/>
    <property type="match status" value="1"/>
</dbReference>
<dbReference type="InterPro" id="IPR047921">
    <property type="entry name" value="LACTB2-like_MBL-fold"/>
</dbReference>
<dbReference type="WBParaSite" id="HCON_00187160-00001">
    <property type="protein sequence ID" value="HCON_00187160-00001"/>
    <property type="gene ID" value="HCON_00187160"/>
</dbReference>
<keyword evidence="6" id="KW-1185">Reference proteome</keyword>
<dbReference type="Pfam" id="PF00753">
    <property type="entry name" value="Lactamase_B"/>
    <property type="match status" value="1"/>
</dbReference>
<comment type="similarity">
    <text evidence="1">Belongs to the metallo-beta-lactamase superfamily. Glyoxalase II family.</text>
</comment>
<name>A0A7I4Z6W4_HAECO</name>
<dbReference type="InterPro" id="IPR001279">
    <property type="entry name" value="Metallo-B-lactamas"/>
</dbReference>
<evidence type="ECO:0000259" key="5">
    <source>
        <dbReference type="SMART" id="SM00849"/>
    </source>
</evidence>
<evidence type="ECO:0000256" key="3">
    <source>
        <dbReference type="ARBA" id="ARBA00022801"/>
    </source>
</evidence>
<dbReference type="PANTHER" id="PTHR23131">
    <property type="entry name" value="ENDORIBONUCLEASE LACTB2"/>
    <property type="match status" value="1"/>
</dbReference>
<dbReference type="OMA" id="WQAMDVV"/>
<dbReference type="Proteomes" id="UP000025227">
    <property type="component" value="Unplaced"/>
</dbReference>